<evidence type="ECO:0000256" key="11">
    <source>
        <dbReference type="ARBA" id="ARBA00032707"/>
    </source>
</evidence>
<dbReference type="GO" id="GO:0008360">
    <property type="term" value="P:regulation of cell shape"/>
    <property type="evidence" value="ECO:0007669"/>
    <property type="project" value="UniProtKB-KW"/>
</dbReference>
<evidence type="ECO:0000256" key="6">
    <source>
        <dbReference type="ARBA" id="ARBA00022692"/>
    </source>
</evidence>
<evidence type="ECO:0000256" key="2">
    <source>
        <dbReference type="ARBA" id="ARBA00010621"/>
    </source>
</evidence>
<comment type="function">
    <text evidence="14">Catalyzes the dephosphorylation of undecaprenyl diphosphate (UPP). Confers resistance to bacitracin.</text>
</comment>
<evidence type="ECO:0000256" key="13">
    <source>
        <dbReference type="ARBA" id="ARBA00047594"/>
    </source>
</evidence>
<accession>A0A7W7ZTG0</accession>
<comment type="catalytic activity">
    <reaction evidence="13 14">
        <text>di-trans,octa-cis-undecaprenyl diphosphate + H2O = di-trans,octa-cis-undecaprenyl phosphate + phosphate + H(+)</text>
        <dbReference type="Rhea" id="RHEA:28094"/>
        <dbReference type="ChEBI" id="CHEBI:15377"/>
        <dbReference type="ChEBI" id="CHEBI:15378"/>
        <dbReference type="ChEBI" id="CHEBI:43474"/>
        <dbReference type="ChEBI" id="CHEBI:58405"/>
        <dbReference type="ChEBI" id="CHEBI:60392"/>
        <dbReference type="EC" id="3.6.1.27"/>
    </reaction>
</comment>
<keyword evidence="9 14" id="KW-0472">Membrane</keyword>
<dbReference type="GO" id="GO:0050380">
    <property type="term" value="F:undecaprenyl-diphosphatase activity"/>
    <property type="evidence" value="ECO:0007669"/>
    <property type="project" value="UniProtKB-UniRule"/>
</dbReference>
<dbReference type="GO" id="GO:0009252">
    <property type="term" value="P:peptidoglycan biosynthetic process"/>
    <property type="evidence" value="ECO:0007669"/>
    <property type="project" value="UniProtKB-KW"/>
</dbReference>
<keyword evidence="14" id="KW-0573">Peptidoglycan synthesis</keyword>
<feature type="transmembrane region" description="Helical" evidence="14">
    <location>
        <begin position="279"/>
        <end position="298"/>
    </location>
</feature>
<dbReference type="GO" id="GO:0071555">
    <property type="term" value="P:cell wall organization"/>
    <property type="evidence" value="ECO:0007669"/>
    <property type="project" value="UniProtKB-KW"/>
</dbReference>
<keyword evidence="8 14" id="KW-1133">Transmembrane helix</keyword>
<evidence type="ECO:0000256" key="1">
    <source>
        <dbReference type="ARBA" id="ARBA00004651"/>
    </source>
</evidence>
<comment type="miscellaneous">
    <text evidence="14">Bacitracin is thought to be involved in the inhibition of peptidoglycan synthesis by sequestering undecaprenyl diphosphate, thereby reducing the pool of lipid carrier available.</text>
</comment>
<evidence type="ECO:0000256" key="5">
    <source>
        <dbReference type="ARBA" id="ARBA00022475"/>
    </source>
</evidence>
<keyword evidence="14" id="KW-0961">Cell wall biogenesis/degradation</keyword>
<evidence type="ECO:0000256" key="9">
    <source>
        <dbReference type="ARBA" id="ARBA00023136"/>
    </source>
</evidence>
<comment type="subcellular location">
    <subcellularLocation>
        <location evidence="1 14">Cell membrane</location>
        <topology evidence="1 14">Multi-pass membrane protein</topology>
    </subcellularLocation>
</comment>
<organism evidence="15 16">
    <name type="scientific">Granulicella mallensis</name>
    <dbReference type="NCBI Taxonomy" id="940614"/>
    <lineage>
        <taxon>Bacteria</taxon>
        <taxon>Pseudomonadati</taxon>
        <taxon>Acidobacteriota</taxon>
        <taxon>Terriglobia</taxon>
        <taxon>Terriglobales</taxon>
        <taxon>Acidobacteriaceae</taxon>
        <taxon>Granulicella</taxon>
    </lineage>
</organism>
<dbReference type="AlphaFoldDB" id="A0A7W7ZTG0"/>
<evidence type="ECO:0000313" key="15">
    <source>
        <dbReference type="EMBL" id="MBB5065844.1"/>
    </source>
</evidence>
<comment type="similarity">
    <text evidence="2 14">Belongs to the UppP family.</text>
</comment>
<name>A0A7W7ZTG0_9BACT</name>
<evidence type="ECO:0000256" key="3">
    <source>
        <dbReference type="ARBA" id="ARBA00012374"/>
    </source>
</evidence>
<dbReference type="HAMAP" id="MF_01006">
    <property type="entry name" value="Undec_diphosphatase"/>
    <property type="match status" value="1"/>
</dbReference>
<comment type="caution">
    <text evidence="15">The sequence shown here is derived from an EMBL/GenBank/DDBJ whole genome shotgun (WGS) entry which is preliminary data.</text>
</comment>
<feature type="transmembrane region" description="Helical" evidence="14">
    <location>
        <begin position="118"/>
        <end position="138"/>
    </location>
</feature>
<keyword evidence="5 14" id="KW-1003">Cell membrane</keyword>
<feature type="transmembrane region" description="Helical" evidence="14">
    <location>
        <begin position="247"/>
        <end position="267"/>
    </location>
</feature>
<keyword evidence="10 14" id="KW-0046">Antibiotic resistance</keyword>
<proteinExistence type="inferred from homology"/>
<dbReference type="Proteomes" id="UP000584867">
    <property type="component" value="Unassembled WGS sequence"/>
</dbReference>
<dbReference type="GO" id="GO:0046677">
    <property type="term" value="P:response to antibiotic"/>
    <property type="evidence" value="ECO:0007669"/>
    <property type="project" value="UniProtKB-UniRule"/>
</dbReference>
<dbReference type="PANTHER" id="PTHR30622">
    <property type="entry name" value="UNDECAPRENYL-DIPHOSPHATASE"/>
    <property type="match status" value="1"/>
</dbReference>
<dbReference type="EMBL" id="JACHIO010000020">
    <property type="protein sequence ID" value="MBB5065844.1"/>
    <property type="molecule type" value="Genomic_DNA"/>
</dbReference>
<evidence type="ECO:0000256" key="4">
    <source>
        <dbReference type="ARBA" id="ARBA00021581"/>
    </source>
</evidence>
<feature type="transmembrane region" description="Helical" evidence="14">
    <location>
        <begin position="80"/>
        <end position="98"/>
    </location>
</feature>
<feature type="transmembrane region" description="Helical" evidence="14">
    <location>
        <begin position="44"/>
        <end position="64"/>
    </location>
</feature>
<keyword evidence="6 14" id="KW-0812">Transmembrane</keyword>
<dbReference type="InterPro" id="IPR003824">
    <property type="entry name" value="UppP"/>
</dbReference>
<evidence type="ECO:0000256" key="7">
    <source>
        <dbReference type="ARBA" id="ARBA00022801"/>
    </source>
</evidence>
<evidence type="ECO:0000313" key="16">
    <source>
        <dbReference type="Proteomes" id="UP000584867"/>
    </source>
</evidence>
<evidence type="ECO:0000256" key="10">
    <source>
        <dbReference type="ARBA" id="ARBA00023251"/>
    </source>
</evidence>
<dbReference type="PANTHER" id="PTHR30622:SF2">
    <property type="entry name" value="UNDECAPRENYL-DIPHOSPHATASE"/>
    <property type="match status" value="1"/>
</dbReference>
<evidence type="ECO:0000256" key="8">
    <source>
        <dbReference type="ARBA" id="ARBA00022989"/>
    </source>
</evidence>
<dbReference type="Pfam" id="PF02673">
    <property type="entry name" value="BacA"/>
    <property type="match status" value="1"/>
</dbReference>
<gene>
    <name evidence="14" type="primary">uppP</name>
    <name evidence="15" type="ORF">HDF15_004214</name>
</gene>
<keyword evidence="7 14" id="KW-0378">Hydrolase</keyword>
<evidence type="ECO:0000256" key="12">
    <source>
        <dbReference type="ARBA" id="ARBA00032932"/>
    </source>
</evidence>
<reference evidence="15 16" key="1">
    <citation type="submission" date="2020-08" db="EMBL/GenBank/DDBJ databases">
        <title>Genomic Encyclopedia of Type Strains, Phase IV (KMG-V): Genome sequencing to study the core and pangenomes of soil and plant-associated prokaryotes.</title>
        <authorList>
            <person name="Whitman W."/>
        </authorList>
    </citation>
    <scope>NUCLEOTIDE SEQUENCE [LARGE SCALE GENOMIC DNA]</scope>
    <source>
        <strain evidence="15 16">X5P3</strain>
    </source>
</reference>
<dbReference type="GO" id="GO:0005886">
    <property type="term" value="C:plasma membrane"/>
    <property type="evidence" value="ECO:0007669"/>
    <property type="project" value="UniProtKB-SubCell"/>
</dbReference>
<sequence>MPLLKVLILAIVQGLAELLPVSSSAHVVVAEKLLGLDPSSPEMTLVLVMLHTGTMFAVIFYFWAQWKRAYFATADAFKRFAIRAIWATGLTGVIGYPLQKIVAKIAFPGAPKAQIEDLFGRLDLVAYALFAVGLLILWAGMKERNAEAVATNAYDRSVTRSGDNVTFSQAGWMGAIQGLSLPFRGFSRSGSTISTGLLTGANRERAERFSFALAVILTPAVVGREALRLLKASHEATAAGMPINLHASLIASLLGMVFSFFAGLAALRWLSSWLENGRWYLFGIYCLVASCVVFYLHLRLH</sequence>
<evidence type="ECO:0000256" key="14">
    <source>
        <dbReference type="HAMAP-Rule" id="MF_01006"/>
    </source>
</evidence>
<dbReference type="RefSeq" id="WP_184258885.1">
    <property type="nucleotide sequence ID" value="NZ_JACHIO010000020.1"/>
</dbReference>
<keyword evidence="14" id="KW-0133">Cell shape</keyword>
<protein>
    <recommendedName>
        <fullName evidence="4 14">Undecaprenyl-diphosphatase</fullName>
        <ecNumber evidence="3 14">3.6.1.27</ecNumber>
    </recommendedName>
    <alternativeName>
        <fullName evidence="12 14">Bacitracin resistance protein</fullName>
    </alternativeName>
    <alternativeName>
        <fullName evidence="11 14">Undecaprenyl pyrophosphate phosphatase</fullName>
    </alternativeName>
</protein>
<dbReference type="EC" id="3.6.1.27" evidence="3 14"/>